<protein>
    <submittedName>
        <fullName evidence="1">Uncharacterized protein</fullName>
    </submittedName>
</protein>
<evidence type="ECO:0000313" key="1">
    <source>
        <dbReference type="EMBL" id="MEJ8658832.1"/>
    </source>
</evidence>
<name>A0ACC6QLX7_9ACTN</name>
<proteinExistence type="predicted"/>
<keyword evidence="2" id="KW-1185">Reference proteome</keyword>
<accession>A0ACC6QLX7</accession>
<reference evidence="1" key="1">
    <citation type="submission" date="2024-03" db="EMBL/GenBank/DDBJ databases">
        <title>Novel Streptomyces species of biotechnological and ecological value are a feature of Machair soil.</title>
        <authorList>
            <person name="Prole J.R."/>
            <person name="Goodfellow M."/>
            <person name="Allenby N."/>
            <person name="Ward A.C."/>
        </authorList>
    </citation>
    <scope>NUCLEOTIDE SEQUENCE</scope>
    <source>
        <strain evidence="1">MS1.AVA.4</strain>
    </source>
</reference>
<comment type="caution">
    <text evidence="1">The sequence shown here is derived from an EMBL/GenBank/DDBJ whole genome shotgun (WGS) entry which is preliminary data.</text>
</comment>
<sequence>MTHQYAVEISLTRLASAGELHRARHRVMFAANAEGTRLMTVQSGKSLGRALRRLRRRLGSVLPIDVLSTHYPDRHGHVLLNVVLSRRADAQIRREAAASGSRPGEVLRERITASLAREQRERHHRLESQLRRLLTHHTPEEVLACAAGRLL</sequence>
<gene>
    <name evidence="1" type="ORF">WKI58_20315</name>
</gene>
<dbReference type="EMBL" id="JBBKAI010000002">
    <property type="protein sequence ID" value="MEJ8658832.1"/>
    <property type="molecule type" value="Genomic_DNA"/>
</dbReference>
<evidence type="ECO:0000313" key="2">
    <source>
        <dbReference type="Proteomes" id="UP001375539"/>
    </source>
</evidence>
<organism evidence="1 2">
    <name type="scientific">Streptomyces pratisoli</name>
    <dbReference type="NCBI Taxonomy" id="3139917"/>
    <lineage>
        <taxon>Bacteria</taxon>
        <taxon>Bacillati</taxon>
        <taxon>Actinomycetota</taxon>
        <taxon>Actinomycetes</taxon>
        <taxon>Kitasatosporales</taxon>
        <taxon>Streptomycetaceae</taxon>
        <taxon>Streptomyces</taxon>
    </lineage>
</organism>
<dbReference type="Proteomes" id="UP001375539">
    <property type="component" value="Unassembled WGS sequence"/>
</dbReference>